<dbReference type="AlphaFoldDB" id="A0A347U6S9"/>
<dbReference type="OrthoDB" id="5995861at2"/>
<accession>A0A347U6S9</accession>
<evidence type="ECO:0000313" key="3">
    <source>
        <dbReference type="Proteomes" id="UP000262582"/>
    </source>
</evidence>
<reference evidence="1 3" key="2">
    <citation type="submission" date="2018-08" db="EMBL/GenBank/DDBJ databases">
        <title>Complete genome of the Arcobacter ellisii type strain LMG 26155.</title>
        <authorList>
            <person name="Miller W.G."/>
            <person name="Yee E."/>
            <person name="Bono J.L."/>
        </authorList>
    </citation>
    <scope>NUCLEOTIDE SEQUENCE [LARGE SCALE GENOMIC DNA]</scope>
    <source>
        <strain evidence="1 3">LMG 26155</strain>
    </source>
</reference>
<protein>
    <submittedName>
        <fullName evidence="1">DUF4198 domain-containing protein</fullName>
    </submittedName>
</protein>
<evidence type="ECO:0000313" key="1">
    <source>
        <dbReference type="EMBL" id="AXX94557.1"/>
    </source>
</evidence>
<dbReference type="Proteomes" id="UP000290588">
    <property type="component" value="Unassembled WGS sequence"/>
</dbReference>
<reference evidence="2 4" key="1">
    <citation type="submission" date="2017-09" db="EMBL/GenBank/DDBJ databases">
        <title>Genomics of the genus Arcobacter.</title>
        <authorList>
            <person name="Perez-Cataluna A."/>
            <person name="Figueras M.J."/>
            <person name="Salas-Masso N."/>
        </authorList>
    </citation>
    <scope>NUCLEOTIDE SEQUENCE [LARGE SCALE GENOMIC DNA]</scope>
    <source>
        <strain evidence="2 4">CECT 7837</strain>
    </source>
</reference>
<evidence type="ECO:0000313" key="4">
    <source>
        <dbReference type="Proteomes" id="UP000290588"/>
    </source>
</evidence>
<organism evidence="2 4">
    <name type="scientific">Arcobacter ellisii</name>
    <dbReference type="NCBI Taxonomy" id="913109"/>
    <lineage>
        <taxon>Bacteria</taxon>
        <taxon>Pseudomonadati</taxon>
        <taxon>Campylobacterota</taxon>
        <taxon>Epsilonproteobacteria</taxon>
        <taxon>Campylobacterales</taxon>
        <taxon>Arcobacteraceae</taxon>
        <taxon>Arcobacter</taxon>
    </lineage>
</organism>
<gene>
    <name evidence="1" type="ORF">AELL_0878</name>
    <name evidence="2" type="ORF">CP962_13085</name>
</gene>
<dbReference type="KEGG" id="aell:AELL_0878"/>
<proteinExistence type="predicted"/>
<evidence type="ECO:0000313" key="2">
    <source>
        <dbReference type="EMBL" id="RXI28872.1"/>
    </source>
</evidence>
<dbReference type="RefSeq" id="WP_118916783.1">
    <property type="nucleotide sequence ID" value="NZ_CP032097.1"/>
</dbReference>
<name>A0A347U6S9_9BACT</name>
<keyword evidence="3" id="KW-1185">Reference proteome</keyword>
<dbReference type="EMBL" id="CP032097">
    <property type="protein sequence ID" value="AXX94557.1"/>
    <property type="molecule type" value="Genomic_DNA"/>
</dbReference>
<sequence>MKNLIYSILISSTAIINLSAHDIWLEFDDKKDEVKLYFGEFEDKHLESGEKFSKIKEGILYPSELLKEVKRNDNNITYSLTKKDDVVVIRTAEPKKARDLEIIENKISYLKTGRVNTQSFVDFDIVPLNKDSNSFKILFKNEPIKKSRITVISPTGWEKTFMSSDKGEFTIHTPWIGKYLLKAEIHDDTKGEIDGKVYDRTVHSIVYTIEEKQGLPWEIKR</sequence>
<dbReference type="EMBL" id="NXIG01000017">
    <property type="protein sequence ID" value="RXI28872.1"/>
    <property type="molecule type" value="Genomic_DNA"/>
</dbReference>
<dbReference type="Proteomes" id="UP000262582">
    <property type="component" value="Chromosome"/>
</dbReference>